<feature type="chain" id="PRO_5035876130" evidence="1">
    <location>
        <begin position="28"/>
        <end position="153"/>
    </location>
</feature>
<gene>
    <name evidence="2" type="ORF">CBOVIS_LOCUS2750</name>
</gene>
<keyword evidence="3" id="KW-1185">Reference proteome</keyword>
<keyword evidence="1" id="KW-0732">Signal</keyword>
<dbReference type="InterPro" id="IPR036179">
    <property type="entry name" value="Ig-like_dom_sf"/>
</dbReference>
<protein>
    <submittedName>
        <fullName evidence="2">Uncharacterized protein</fullName>
    </submittedName>
</protein>
<reference evidence="2 3" key="1">
    <citation type="submission" date="2020-04" db="EMBL/GenBank/DDBJ databases">
        <authorList>
            <person name="Laetsch R D."/>
            <person name="Stevens L."/>
            <person name="Kumar S."/>
            <person name="Blaxter L. M."/>
        </authorList>
    </citation>
    <scope>NUCLEOTIDE SEQUENCE [LARGE SCALE GENOMIC DNA]</scope>
</reference>
<dbReference type="OrthoDB" id="5842861at2759"/>
<proteinExistence type="predicted"/>
<feature type="signal peptide" evidence="1">
    <location>
        <begin position="1"/>
        <end position="27"/>
    </location>
</feature>
<evidence type="ECO:0000256" key="1">
    <source>
        <dbReference type="SAM" id="SignalP"/>
    </source>
</evidence>
<sequence length="153" mass="17389">MMNMPSSLVSGLLLAAIWIGIAESAVAIFPTKSKNYHVITRIHINKFHIGETLILDLGKDVKEWKRMRDGQEETIKYCADEKGKDCNVWLNADHKTVGDGREHIFDNGTLIIENFQTSDSGDYYTDDELQRIHYTADGHVWQLARTKISVVPI</sequence>
<name>A0A8S1EIC8_9PELO</name>
<accession>A0A8S1EIC8</accession>
<dbReference type="EMBL" id="CADEPM010000002">
    <property type="protein sequence ID" value="CAB3399661.1"/>
    <property type="molecule type" value="Genomic_DNA"/>
</dbReference>
<organism evidence="2 3">
    <name type="scientific">Caenorhabditis bovis</name>
    <dbReference type="NCBI Taxonomy" id="2654633"/>
    <lineage>
        <taxon>Eukaryota</taxon>
        <taxon>Metazoa</taxon>
        <taxon>Ecdysozoa</taxon>
        <taxon>Nematoda</taxon>
        <taxon>Chromadorea</taxon>
        <taxon>Rhabditida</taxon>
        <taxon>Rhabditina</taxon>
        <taxon>Rhabditomorpha</taxon>
        <taxon>Rhabditoidea</taxon>
        <taxon>Rhabditidae</taxon>
        <taxon>Peloderinae</taxon>
        <taxon>Caenorhabditis</taxon>
    </lineage>
</organism>
<dbReference type="Gene3D" id="2.60.40.10">
    <property type="entry name" value="Immunoglobulins"/>
    <property type="match status" value="1"/>
</dbReference>
<dbReference type="PANTHER" id="PTHR35182">
    <property type="entry name" value="PROTEIN CBG13762"/>
    <property type="match status" value="1"/>
</dbReference>
<comment type="caution">
    <text evidence="2">The sequence shown here is derived from an EMBL/GenBank/DDBJ whole genome shotgun (WGS) entry which is preliminary data.</text>
</comment>
<dbReference type="SUPFAM" id="SSF48726">
    <property type="entry name" value="Immunoglobulin"/>
    <property type="match status" value="1"/>
</dbReference>
<dbReference type="AlphaFoldDB" id="A0A8S1EIC8"/>
<evidence type="ECO:0000313" key="2">
    <source>
        <dbReference type="EMBL" id="CAB3399661.1"/>
    </source>
</evidence>
<dbReference type="PANTHER" id="PTHR35182:SF9">
    <property type="entry name" value="TRANSTHYRETIN-RELATED FAMILY DOMAIN"/>
    <property type="match status" value="1"/>
</dbReference>
<evidence type="ECO:0000313" key="3">
    <source>
        <dbReference type="Proteomes" id="UP000494206"/>
    </source>
</evidence>
<dbReference type="InterPro" id="IPR013783">
    <property type="entry name" value="Ig-like_fold"/>
</dbReference>
<dbReference type="Proteomes" id="UP000494206">
    <property type="component" value="Unassembled WGS sequence"/>
</dbReference>